<comment type="catalytic activity">
    <reaction evidence="4">
        <text>a 2'-deoxyadenosine in DNA + S-adenosyl-L-methionine = an N(6)-methyl-2'-deoxyadenosine in DNA + S-adenosyl-L-homocysteine + H(+)</text>
        <dbReference type="Rhea" id="RHEA:15197"/>
        <dbReference type="Rhea" id="RHEA-COMP:12418"/>
        <dbReference type="Rhea" id="RHEA-COMP:12419"/>
        <dbReference type="ChEBI" id="CHEBI:15378"/>
        <dbReference type="ChEBI" id="CHEBI:57856"/>
        <dbReference type="ChEBI" id="CHEBI:59789"/>
        <dbReference type="ChEBI" id="CHEBI:90615"/>
        <dbReference type="ChEBI" id="CHEBI:90616"/>
        <dbReference type="EC" id="2.1.1.72"/>
    </reaction>
</comment>
<reference evidence="5 7" key="1">
    <citation type="submission" date="2018-06" db="EMBL/GenBank/DDBJ databases">
        <authorList>
            <consortium name="Pathogen Informatics"/>
            <person name="Doyle S."/>
        </authorList>
    </citation>
    <scope>NUCLEOTIDE SEQUENCE [LARGE SCALE GENOMIC DNA]</scope>
    <source>
        <strain evidence="5 7">NCTC11188</strain>
    </source>
</reference>
<dbReference type="Proteomes" id="UP000294683">
    <property type="component" value="Unassembled WGS sequence"/>
</dbReference>
<evidence type="ECO:0000256" key="4">
    <source>
        <dbReference type="ARBA" id="ARBA00047942"/>
    </source>
</evidence>
<sequence>MSNEKQIVLKKRVADHGEVYTREREVNAMLDLVAIQTQSLSATFLEPACGTGNFLIEILRRKLVVAAENYLDKSKRKKHVKSPSQLSYERDLILAVSSLYGIELLEDNVKACRKRLFDFAAQEYARLFPHSQKPECLDAIDCLLHFNIVLGDALKMEVKYPREHSPIPNLSGVEEERAKKAIIFSQWSFINERKIKFVPFIYSGLVGEEYTITLNA</sequence>
<dbReference type="EMBL" id="UGSQ01000003">
    <property type="protein sequence ID" value="SUB27450.1"/>
    <property type="molecule type" value="Genomic_DNA"/>
</dbReference>
<dbReference type="PANTHER" id="PTHR33841">
    <property type="entry name" value="DNA METHYLTRANSFERASE YEEA-RELATED"/>
    <property type="match status" value="1"/>
</dbReference>
<dbReference type="EMBL" id="SNXJ01000016">
    <property type="protein sequence ID" value="TDP27236.1"/>
    <property type="molecule type" value="Genomic_DNA"/>
</dbReference>
<dbReference type="InterPro" id="IPR050953">
    <property type="entry name" value="N4_N6_ade-DNA_methylase"/>
</dbReference>
<dbReference type="GO" id="GO:0032259">
    <property type="term" value="P:methylation"/>
    <property type="evidence" value="ECO:0007669"/>
    <property type="project" value="UniProtKB-KW"/>
</dbReference>
<keyword evidence="2" id="KW-0489">Methyltransferase</keyword>
<proteinExistence type="predicted"/>
<evidence type="ECO:0000313" key="5">
    <source>
        <dbReference type="EMBL" id="SUB27450.1"/>
    </source>
</evidence>
<evidence type="ECO:0000313" key="6">
    <source>
        <dbReference type="EMBL" id="TDP27236.1"/>
    </source>
</evidence>
<evidence type="ECO:0000313" key="7">
    <source>
        <dbReference type="Proteomes" id="UP000255113"/>
    </source>
</evidence>
<keyword evidence="8" id="KW-1185">Reference proteome</keyword>
<dbReference type="RefSeq" id="WP_243397700.1">
    <property type="nucleotide sequence ID" value="NZ_JBMMEU010000013.1"/>
</dbReference>
<keyword evidence="3" id="KW-0808">Transferase</keyword>
<accession>A0A379AY85</accession>
<dbReference type="PANTHER" id="PTHR33841:SF1">
    <property type="entry name" value="DNA METHYLTRANSFERASE A"/>
    <property type="match status" value="1"/>
</dbReference>
<dbReference type="EC" id="2.1.1.72" evidence="1"/>
<dbReference type="SUPFAM" id="SSF53335">
    <property type="entry name" value="S-adenosyl-L-methionine-dependent methyltransferases"/>
    <property type="match status" value="1"/>
</dbReference>
<dbReference type="AlphaFoldDB" id="A0A379AY85"/>
<dbReference type="GO" id="GO:0009007">
    <property type="term" value="F:site-specific DNA-methyltransferase (adenine-specific) activity"/>
    <property type="evidence" value="ECO:0007669"/>
    <property type="project" value="UniProtKB-EC"/>
</dbReference>
<evidence type="ECO:0000256" key="3">
    <source>
        <dbReference type="ARBA" id="ARBA00022679"/>
    </source>
</evidence>
<dbReference type="InterPro" id="IPR029063">
    <property type="entry name" value="SAM-dependent_MTases_sf"/>
</dbReference>
<protein>
    <recommendedName>
        <fullName evidence="1">site-specific DNA-methyltransferase (adenine-specific)</fullName>
        <ecNumber evidence="1">2.1.1.72</ecNumber>
    </recommendedName>
</protein>
<name>A0A379AY85_AVIGA</name>
<evidence type="ECO:0000313" key="8">
    <source>
        <dbReference type="Proteomes" id="UP000294683"/>
    </source>
</evidence>
<organism evidence="5 7">
    <name type="scientific">Avibacterium gallinarum</name>
    <name type="common">Pasteurella gallinarum</name>
    <dbReference type="NCBI Taxonomy" id="755"/>
    <lineage>
        <taxon>Bacteria</taxon>
        <taxon>Pseudomonadati</taxon>
        <taxon>Pseudomonadota</taxon>
        <taxon>Gammaproteobacteria</taxon>
        <taxon>Pasteurellales</taxon>
        <taxon>Pasteurellaceae</taxon>
        <taxon>Avibacterium</taxon>
    </lineage>
</organism>
<evidence type="ECO:0000256" key="1">
    <source>
        <dbReference type="ARBA" id="ARBA00011900"/>
    </source>
</evidence>
<gene>
    <name evidence="6" type="ORF">EV689_11622</name>
    <name evidence="5" type="ORF">NCTC11188_01689</name>
</gene>
<reference evidence="6 8" key="2">
    <citation type="submission" date="2019-03" db="EMBL/GenBank/DDBJ databases">
        <title>Genomic Encyclopedia of Type Strains, Phase IV (KMG-IV): sequencing the most valuable type-strain genomes for metagenomic binning, comparative biology and taxonomic classification.</title>
        <authorList>
            <person name="Goeker M."/>
        </authorList>
    </citation>
    <scope>NUCLEOTIDE SEQUENCE [LARGE SCALE GENOMIC DNA]</scope>
    <source>
        <strain evidence="6 8">DSM 17481</strain>
    </source>
</reference>
<dbReference type="Proteomes" id="UP000255113">
    <property type="component" value="Unassembled WGS sequence"/>
</dbReference>
<dbReference type="Gene3D" id="3.40.50.150">
    <property type="entry name" value="Vaccinia Virus protein VP39"/>
    <property type="match status" value="1"/>
</dbReference>
<evidence type="ECO:0000256" key="2">
    <source>
        <dbReference type="ARBA" id="ARBA00022603"/>
    </source>
</evidence>